<protein>
    <submittedName>
        <fullName evidence="1">Uncharacterized protein</fullName>
    </submittedName>
</protein>
<accession>A0ABP9FA05</accession>
<sequence length="83" mass="9372">MMDELGVVANEFATVSVSVDDRGNGTRLRLEDLRTGTVRHLDALELESIVWAPESWMRALLDPSAHRWRDAERGPARESLDEP</sequence>
<dbReference type="Proteomes" id="UP001500457">
    <property type="component" value="Unassembled WGS sequence"/>
</dbReference>
<gene>
    <name evidence="1" type="ORF">GCM10023203_58370</name>
</gene>
<keyword evidence="2" id="KW-1185">Reference proteome</keyword>
<organism evidence="1 2">
    <name type="scientific">Actinomycetospora straminea</name>
    <dbReference type="NCBI Taxonomy" id="663607"/>
    <lineage>
        <taxon>Bacteria</taxon>
        <taxon>Bacillati</taxon>
        <taxon>Actinomycetota</taxon>
        <taxon>Actinomycetes</taxon>
        <taxon>Pseudonocardiales</taxon>
        <taxon>Pseudonocardiaceae</taxon>
        <taxon>Actinomycetospora</taxon>
    </lineage>
</organism>
<dbReference type="EMBL" id="BAABHQ010000029">
    <property type="protein sequence ID" value="GAA4896246.1"/>
    <property type="molecule type" value="Genomic_DNA"/>
</dbReference>
<comment type="caution">
    <text evidence="1">The sequence shown here is derived from an EMBL/GenBank/DDBJ whole genome shotgun (WGS) entry which is preliminary data.</text>
</comment>
<reference evidence="2" key="1">
    <citation type="journal article" date="2019" name="Int. J. Syst. Evol. Microbiol.">
        <title>The Global Catalogue of Microorganisms (GCM) 10K type strain sequencing project: providing services to taxonomists for standard genome sequencing and annotation.</title>
        <authorList>
            <consortium name="The Broad Institute Genomics Platform"/>
            <consortium name="The Broad Institute Genome Sequencing Center for Infectious Disease"/>
            <person name="Wu L."/>
            <person name="Ma J."/>
        </authorList>
    </citation>
    <scope>NUCLEOTIDE SEQUENCE [LARGE SCALE GENOMIC DNA]</scope>
    <source>
        <strain evidence="2">JCM 17983</strain>
    </source>
</reference>
<evidence type="ECO:0000313" key="1">
    <source>
        <dbReference type="EMBL" id="GAA4896246.1"/>
    </source>
</evidence>
<evidence type="ECO:0000313" key="2">
    <source>
        <dbReference type="Proteomes" id="UP001500457"/>
    </source>
</evidence>
<name>A0ABP9FA05_9PSEU</name>
<proteinExistence type="predicted"/>